<dbReference type="NCBIfam" id="NF003606">
    <property type="entry name" value="PRK05257.2-1"/>
    <property type="match status" value="1"/>
</dbReference>
<dbReference type="EMBL" id="CAFBLX010000127">
    <property type="protein sequence ID" value="CAB4891970.1"/>
    <property type="molecule type" value="Genomic_DNA"/>
</dbReference>
<keyword evidence="3" id="KW-0816">Tricarboxylic acid cycle</keyword>
<dbReference type="SUPFAM" id="SSF51905">
    <property type="entry name" value="FAD/NAD(P)-binding domain"/>
    <property type="match status" value="1"/>
</dbReference>
<keyword evidence="5" id="KW-0274">FAD</keyword>
<protein>
    <submittedName>
        <fullName evidence="7">Unannotated protein</fullName>
    </submittedName>
</protein>
<dbReference type="PANTHER" id="PTHR43104">
    <property type="entry name" value="L-2-HYDROXYGLUTARATE DEHYDROGENASE, MITOCHONDRIAL"/>
    <property type="match status" value="1"/>
</dbReference>
<comment type="cofactor">
    <cofactor evidence="1">
        <name>FAD</name>
        <dbReference type="ChEBI" id="CHEBI:57692"/>
    </cofactor>
</comment>
<gene>
    <name evidence="7" type="ORF">UFOPK3472_01956</name>
</gene>
<keyword evidence="6" id="KW-0560">Oxidoreductase</keyword>
<dbReference type="GO" id="GO:0047545">
    <property type="term" value="F:(S)-2-hydroxyglutarate dehydrogenase activity"/>
    <property type="evidence" value="ECO:0007669"/>
    <property type="project" value="TreeGrafter"/>
</dbReference>
<sequence length="440" mass="47489">MDDVILVGGGVMSATLGTLLQRVEPTWSIRVLERLPEVAMEASDGWNNAGTGHAGLCETNYTTERVDGSVDIDRAVAIAEQFAVTRRFWSTLADTSFVRSVPHMTLVQGAENVRSLQARHRALTAHPLFRAMEYTEDAAVLDEWAPLVSAGRTGDWAATRDATGTDVDFGALTRQLLGDMSGRGARVETGREVTGMSQERDGSWSLRVRGGRSIERARFVFVGAGGWALKLLRTAGIPEARGYGLLPISGQFLRCDRPEVVDRHDAKVYGTPPIGAPPMSVPHLDTRIVDGRRSILFGPYAGANPRFLKHGSWLDFPTSIDRHNIGSLLSMAGNNTPLIGLLLSELTATRAKKIAALRQFVPNADPSDWSVVPAGQRAQIVVNGQLRFGTEVIASQDGSIAAVLGASPGASTAVPIMLEVLGRCFPERQWNGRLQEMLSG</sequence>
<evidence type="ECO:0000256" key="6">
    <source>
        <dbReference type="ARBA" id="ARBA00023002"/>
    </source>
</evidence>
<accession>A0A6J7FG58</accession>
<evidence type="ECO:0000313" key="7">
    <source>
        <dbReference type="EMBL" id="CAB4891970.1"/>
    </source>
</evidence>
<dbReference type="AlphaFoldDB" id="A0A6J7FG58"/>
<dbReference type="UniPathway" id="UPA00223"/>
<dbReference type="HAMAP" id="MF_00212">
    <property type="entry name" value="MQO"/>
    <property type="match status" value="1"/>
</dbReference>
<evidence type="ECO:0000256" key="3">
    <source>
        <dbReference type="ARBA" id="ARBA00022532"/>
    </source>
</evidence>
<dbReference type="Gene3D" id="3.30.9.10">
    <property type="entry name" value="D-Amino Acid Oxidase, subunit A, domain 2"/>
    <property type="match status" value="1"/>
</dbReference>
<proteinExistence type="inferred from homology"/>
<dbReference type="NCBIfam" id="TIGR01320">
    <property type="entry name" value="mal_quin_oxido"/>
    <property type="match status" value="1"/>
</dbReference>
<dbReference type="InterPro" id="IPR006231">
    <property type="entry name" value="MQO"/>
</dbReference>
<dbReference type="PANTHER" id="PTHR43104:SF2">
    <property type="entry name" value="L-2-HYDROXYGLUTARATE DEHYDROGENASE, MITOCHONDRIAL"/>
    <property type="match status" value="1"/>
</dbReference>
<evidence type="ECO:0000256" key="4">
    <source>
        <dbReference type="ARBA" id="ARBA00022630"/>
    </source>
</evidence>
<keyword evidence="4" id="KW-0285">Flavoprotein</keyword>
<dbReference type="InterPro" id="IPR036188">
    <property type="entry name" value="FAD/NAD-bd_sf"/>
</dbReference>
<organism evidence="7">
    <name type="scientific">freshwater metagenome</name>
    <dbReference type="NCBI Taxonomy" id="449393"/>
    <lineage>
        <taxon>unclassified sequences</taxon>
        <taxon>metagenomes</taxon>
        <taxon>ecological metagenomes</taxon>
    </lineage>
</organism>
<dbReference type="NCBIfam" id="NF003611">
    <property type="entry name" value="PRK05257.3-2"/>
    <property type="match status" value="1"/>
</dbReference>
<dbReference type="Gene3D" id="3.50.50.60">
    <property type="entry name" value="FAD/NAD(P)-binding domain"/>
    <property type="match status" value="1"/>
</dbReference>
<reference evidence="7" key="1">
    <citation type="submission" date="2020-05" db="EMBL/GenBank/DDBJ databases">
        <authorList>
            <person name="Chiriac C."/>
            <person name="Salcher M."/>
            <person name="Ghai R."/>
            <person name="Kavagutti S V."/>
        </authorList>
    </citation>
    <scope>NUCLEOTIDE SEQUENCE</scope>
</reference>
<evidence type="ECO:0000256" key="1">
    <source>
        <dbReference type="ARBA" id="ARBA00001974"/>
    </source>
</evidence>
<dbReference type="GO" id="GO:0008924">
    <property type="term" value="F:L-malate dehydrogenase (quinone) activity"/>
    <property type="evidence" value="ECO:0007669"/>
    <property type="project" value="InterPro"/>
</dbReference>
<dbReference type="GO" id="GO:0006099">
    <property type="term" value="P:tricarboxylic acid cycle"/>
    <property type="evidence" value="ECO:0007669"/>
    <property type="project" value="UniProtKB-UniPathway"/>
</dbReference>
<evidence type="ECO:0000256" key="5">
    <source>
        <dbReference type="ARBA" id="ARBA00022827"/>
    </source>
</evidence>
<evidence type="ECO:0000256" key="2">
    <source>
        <dbReference type="ARBA" id="ARBA00005163"/>
    </source>
</evidence>
<comment type="pathway">
    <text evidence="2">Carbohydrate metabolism; tricarboxylic acid cycle.</text>
</comment>
<name>A0A6J7FG58_9ZZZZ</name>
<dbReference type="Pfam" id="PF06039">
    <property type="entry name" value="Mqo"/>
    <property type="match status" value="1"/>
</dbReference>